<dbReference type="Proteomes" id="UP000694415">
    <property type="component" value="Unplaced"/>
</dbReference>
<feature type="domain" description="Paraneoplastic antigen Ma-like C-terminal" evidence="3">
    <location>
        <begin position="163"/>
        <end position="323"/>
    </location>
</feature>
<dbReference type="GeneTree" id="ENSGT01030000234522"/>
<name>A0A8C6MT06_MUSSI</name>
<dbReference type="PANTHER" id="PTHR23095">
    <property type="entry name" value="PARANEOPLASTIC ANTIGEN"/>
    <property type="match status" value="1"/>
</dbReference>
<evidence type="ECO:0000259" key="4">
    <source>
        <dbReference type="Pfam" id="PF20846"/>
    </source>
</evidence>
<dbReference type="PANTHER" id="PTHR23095:SF4">
    <property type="entry name" value="PARANEOPLASTIC ANTIGEN-LIKE PROTEIN 5"/>
    <property type="match status" value="1"/>
</dbReference>
<dbReference type="GO" id="GO:0005938">
    <property type="term" value="C:cell cortex"/>
    <property type="evidence" value="ECO:0007669"/>
    <property type="project" value="Ensembl"/>
</dbReference>
<evidence type="ECO:0000259" key="3">
    <source>
        <dbReference type="Pfam" id="PF14893"/>
    </source>
</evidence>
<dbReference type="InterPro" id="IPR048270">
    <property type="entry name" value="PNMA_C"/>
</dbReference>
<keyword evidence="6" id="KW-1185">Reference proteome</keyword>
<feature type="region of interest" description="Disordered" evidence="2">
    <location>
        <begin position="390"/>
        <end position="410"/>
    </location>
</feature>
<sequence length="619" mass="69214">MAVALLDDWCKGMDLDPKKAVLIVGIPVQYTEAAISDALKEGLPPLCAYKVIGRMFRREDEAKAVLIELPEVVDYTMMPTHIPAEGGAWEVVVKPRSPDDEFMNKLIYFLRDEGRRIVDVAKALGFSTVPTGRMELKILDQDKPKGLKSLCNNSTCYKKLKVFSGSPFPGPGEESFETWLEEVNELMQLWQVSEREKKQCLLESLRGSALSIMQALWTSNDSLTVEQCLKALKHIFGNKEDSKVLQFRFLQSSQKPAEKVSDYLLRLEPLLQKAVQQSPLSAHSADSIRLKHVLSQVSMTTGLRGKLSLLDQQGCPPTFLELMKLTRDEEEWESTVVVEEQEQVRRESSACEAANEVVTQAEDSREVSTQTTGEEMTSVKRRRLLWRHSAGEEGQRKESGFWAESEPDEQKPYVRAQESGNERGAWAVSHPNPKEIEAQDSQEFLPVAGNRDTLTKSWGSPDKGTGDMSVAEGQQGQGKAPNFLLARNDSNKQEQIPHSSVTTKWQDLGECQRLKWGASMITRPQGNPDCSWDTSGSQDGEDGCSELRMPTGTEAAHGVEEPATGLSWAEDTSAWEQARLGREETVPRRGGRRIQPVFRIIYTALGEPHEGSTLESFRE</sequence>
<dbReference type="InterPro" id="IPR048271">
    <property type="entry name" value="PNMA_N"/>
</dbReference>
<feature type="region of interest" description="Disordered" evidence="2">
    <location>
        <begin position="451"/>
        <end position="476"/>
    </location>
</feature>
<feature type="compositionally biased region" description="Basic and acidic residues" evidence="2">
    <location>
        <begin position="390"/>
        <end position="399"/>
    </location>
</feature>
<protein>
    <submittedName>
        <fullName evidence="5">Paraneoplastic antigen family 5</fullName>
    </submittedName>
</protein>
<feature type="domain" description="Paraneoplastic antigen Ma-like N-terminal" evidence="4">
    <location>
        <begin position="1"/>
        <end position="92"/>
    </location>
</feature>
<dbReference type="Pfam" id="PF20846">
    <property type="entry name" value="PNMA_N"/>
    <property type="match status" value="1"/>
</dbReference>
<dbReference type="GO" id="GO:0043491">
    <property type="term" value="P:phosphatidylinositol 3-kinase/protein kinase B signal transduction"/>
    <property type="evidence" value="ECO:0007669"/>
    <property type="project" value="Ensembl"/>
</dbReference>
<dbReference type="InterPro" id="IPR026523">
    <property type="entry name" value="PNMA"/>
</dbReference>
<proteinExistence type="inferred from homology"/>
<reference evidence="5" key="2">
    <citation type="submission" date="2025-09" db="UniProtKB">
        <authorList>
            <consortium name="Ensembl"/>
        </authorList>
    </citation>
    <scope>IDENTIFICATION</scope>
</reference>
<evidence type="ECO:0000313" key="6">
    <source>
        <dbReference type="Proteomes" id="UP000694415"/>
    </source>
</evidence>
<organism evidence="5 6">
    <name type="scientific">Mus spicilegus</name>
    <name type="common">Mound-building mouse</name>
    <dbReference type="NCBI Taxonomy" id="10103"/>
    <lineage>
        <taxon>Eukaryota</taxon>
        <taxon>Metazoa</taxon>
        <taxon>Chordata</taxon>
        <taxon>Craniata</taxon>
        <taxon>Vertebrata</taxon>
        <taxon>Euteleostomi</taxon>
        <taxon>Mammalia</taxon>
        <taxon>Eutheria</taxon>
        <taxon>Euarchontoglires</taxon>
        <taxon>Glires</taxon>
        <taxon>Rodentia</taxon>
        <taxon>Myomorpha</taxon>
        <taxon>Muroidea</taxon>
        <taxon>Muridae</taxon>
        <taxon>Murinae</taxon>
        <taxon>Mus</taxon>
        <taxon>Mus</taxon>
    </lineage>
</organism>
<evidence type="ECO:0000313" key="5">
    <source>
        <dbReference type="Ensembl" id="ENSMSIP00000010735.1"/>
    </source>
</evidence>
<accession>A0A8C6MT06</accession>
<dbReference type="GO" id="GO:0072687">
    <property type="term" value="C:meiotic spindle"/>
    <property type="evidence" value="ECO:0007669"/>
    <property type="project" value="Ensembl"/>
</dbReference>
<comment type="similarity">
    <text evidence="1">Belongs to the PNMA family.</text>
</comment>
<dbReference type="GO" id="GO:0007127">
    <property type="term" value="P:meiosis I"/>
    <property type="evidence" value="ECO:0007669"/>
    <property type="project" value="Ensembl"/>
</dbReference>
<dbReference type="Pfam" id="PF14893">
    <property type="entry name" value="PNMA"/>
    <property type="match status" value="1"/>
</dbReference>
<feature type="region of interest" description="Disordered" evidence="2">
    <location>
        <begin position="525"/>
        <end position="549"/>
    </location>
</feature>
<dbReference type="AlphaFoldDB" id="A0A8C6MT06"/>
<dbReference type="Ensembl" id="ENSMSIT00000013599.1">
    <property type="protein sequence ID" value="ENSMSIP00000010735.1"/>
    <property type="gene ID" value="ENSMSIG00000009412.1"/>
</dbReference>
<evidence type="ECO:0000256" key="2">
    <source>
        <dbReference type="SAM" id="MobiDB-lite"/>
    </source>
</evidence>
<evidence type="ECO:0000256" key="1">
    <source>
        <dbReference type="ARBA" id="ARBA00007024"/>
    </source>
</evidence>
<reference evidence="5" key="1">
    <citation type="submission" date="2025-08" db="UniProtKB">
        <authorList>
            <consortium name="Ensembl"/>
        </authorList>
    </citation>
    <scope>IDENTIFICATION</scope>
</reference>